<proteinExistence type="predicted"/>
<name>A0ABU5NB87_9RICK</name>
<protein>
    <recommendedName>
        <fullName evidence="4">Conjugal transfer protein TraN</fullName>
    </recommendedName>
</protein>
<reference evidence="2 3" key="1">
    <citation type="submission" date="2023-03" db="EMBL/GenBank/DDBJ databases">
        <title>Host association and intracellularity evolved multiple times independently in the Rickettsiales.</title>
        <authorList>
            <person name="Castelli M."/>
            <person name="Nardi T."/>
            <person name="Gammuto L."/>
            <person name="Bellinzona G."/>
            <person name="Sabaneyeva E."/>
            <person name="Potekhin A."/>
            <person name="Serra V."/>
            <person name="Petroni G."/>
            <person name="Sassera D."/>
        </authorList>
    </citation>
    <scope>NUCLEOTIDE SEQUENCE [LARGE SCALE GENOMIC DNA]</scope>
    <source>
        <strain evidence="2 3">Sr 2-6</strain>
    </source>
</reference>
<keyword evidence="3" id="KW-1185">Reference proteome</keyword>
<feature type="chain" id="PRO_5045529804" description="Conjugal transfer protein TraN" evidence="1">
    <location>
        <begin position="21"/>
        <end position="955"/>
    </location>
</feature>
<feature type="signal peptide" evidence="1">
    <location>
        <begin position="1"/>
        <end position="20"/>
    </location>
</feature>
<comment type="caution">
    <text evidence="2">The sequence shown here is derived from an EMBL/GenBank/DDBJ whole genome shotgun (WGS) entry which is preliminary data.</text>
</comment>
<evidence type="ECO:0000313" key="2">
    <source>
        <dbReference type="EMBL" id="MEA0970416.1"/>
    </source>
</evidence>
<dbReference type="Proteomes" id="UP001291687">
    <property type="component" value="Unassembled WGS sequence"/>
</dbReference>
<dbReference type="RefSeq" id="WP_322776320.1">
    <property type="nucleotide sequence ID" value="NZ_JARJFB010000016.1"/>
</dbReference>
<evidence type="ECO:0008006" key="4">
    <source>
        <dbReference type="Google" id="ProtNLM"/>
    </source>
</evidence>
<accession>A0ABU5NB87</accession>
<evidence type="ECO:0000313" key="3">
    <source>
        <dbReference type="Proteomes" id="UP001291687"/>
    </source>
</evidence>
<sequence>MIKKIALFLLFFCYCPVALASAWDAFTACFNDFCNCGDSNATIREPWNDEDRDPFKRNRVCAPWNKDGGRDEHTCLLKEPFPGNNIGYYENLCGEETPDSTYFEPKIRVRGQQCNFIACWTSSDTLSWDGQCVTLVGGYVFPLHRMCARVAMPADLDRGFAQDPGYTYGKHLNFEGATKDDDPIVTVDGETIILESPKLCLYKDPAFFSAEDGFDVMDLDPHKQSYHKTAETHPVVRVIIFFIDNISTFAQSPFTLLSSLFGLMDDGEEGETTFGSVMSDIFSFLGKIIEWVGELIIDFLKEIGQINRAVDDKVYGCVNLPMGPFPPPYCESVAPFFQVANTQYICHIGEDGVPIQSTSDKECVVSSLRNNYVHNSIRVGYDNFVPLCANGEDPMTTDKCVVIENLGAFSSASGLHATTARRDIIKPCSTAASGAPCVQSMRQHSCSVSSNGCQDGFRIVYATTVGGVVSAKSYFRDDIDDCPSSTTATCQKIWGINTGEFVDKKVAFAPIQTSYSTSPLTANFTLVDKSSREAYFTASMVRISGFNSQYGFSQEPNQFCVFEGDNVVGCQDRAPAPKPLIYECGGGSVPGITCTSTYFAPKFIVSYNSIYRNSEDPLDTSTDSTAALIEPLSVYNDSGSISTVVNLAGDEFESFVTDDTFNVKPFSGPNSPNPSSIFGVYQNNIMPLVGTTVNQDAVYISGLEYVNGKYHLGGTHACLSSSKTSKCPDNPKLCVLTKLLNKDTVRCSVFASKSATQGGLSLCSSIETTTCPSIDSIARIGGGTVTIRKCTDNKKCYDGTVELCKVSNLVSDRINPAPNSEPYLADSQYYDTSASSGYAGSPGGFAVNYDTDLYGLRDKTAVELGLCIGVPQGTCSEQTNYSEDNGYAYWPSVNSGLTSNGTCRAGWSPVSPLVRRCIPFSDSKTFGLEPLYKIVRNIFGTPSNVYGNIKCKEDE</sequence>
<keyword evidence="1" id="KW-0732">Signal</keyword>
<dbReference type="EMBL" id="JARJFB010000016">
    <property type="protein sequence ID" value="MEA0970416.1"/>
    <property type="molecule type" value="Genomic_DNA"/>
</dbReference>
<organism evidence="2 3">
    <name type="scientific">Candidatus Megaera venefica</name>
    <dbReference type="NCBI Taxonomy" id="2055910"/>
    <lineage>
        <taxon>Bacteria</taxon>
        <taxon>Pseudomonadati</taxon>
        <taxon>Pseudomonadota</taxon>
        <taxon>Alphaproteobacteria</taxon>
        <taxon>Rickettsiales</taxon>
        <taxon>Rickettsiaceae</taxon>
        <taxon>Candidatus Megaera</taxon>
    </lineage>
</organism>
<gene>
    <name evidence="2" type="ORF">Megvenef_00378</name>
</gene>
<evidence type="ECO:0000256" key="1">
    <source>
        <dbReference type="SAM" id="SignalP"/>
    </source>
</evidence>